<name>A0A075GPE5_9EURY</name>
<dbReference type="Pfam" id="PF00005">
    <property type="entry name" value="ABC_tran"/>
    <property type="match status" value="1"/>
</dbReference>
<dbReference type="PANTHER" id="PTHR42711">
    <property type="entry name" value="ABC TRANSPORTER ATP-BINDING PROTEIN"/>
    <property type="match status" value="1"/>
</dbReference>
<keyword evidence="4" id="KW-0067">ATP-binding</keyword>
<gene>
    <name evidence="6" type="primary">ABC-2.A</name>
</gene>
<evidence type="ECO:0000256" key="4">
    <source>
        <dbReference type="ARBA" id="ARBA00022840"/>
    </source>
</evidence>
<dbReference type="EMBL" id="KF900752">
    <property type="protein sequence ID" value="AIF05866.1"/>
    <property type="molecule type" value="Genomic_DNA"/>
</dbReference>
<dbReference type="SMART" id="SM00382">
    <property type="entry name" value="AAA"/>
    <property type="match status" value="1"/>
</dbReference>
<evidence type="ECO:0000259" key="5">
    <source>
        <dbReference type="PROSITE" id="PS50893"/>
    </source>
</evidence>
<dbReference type="GO" id="GO:0016887">
    <property type="term" value="F:ATP hydrolysis activity"/>
    <property type="evidence" value="ECO:0007669"/>
    <property type="project" value="InterPro"/>
</dbReference>
<reference evidence="6" key="1">
    <citation type="journal article" date="2014" name="Genome Biol. Evol.">
        <title>Pangenome evidence for extensive interdomain horizontal transfer affecting lineage core and shell genes in uncultured planktonic thaumarchaeota and euryarchaeota.</title>
        <authorList>
            <person name="Deschamps P."/>
            <person name="Zivanovic Y."/>
            <person name="Moreira D."/>
            <person name="Rodriguez-Valera F."/>
            <person name="Lopez-Garcia P."/>
        </authorList>
    </citation>
    <scope>NUCLEOTIDE SEQUENCE</scope>
</reference>
<keyword evidence="2" id="KW-0813">Transport</keyword>
<sequence>MIEARRLVKQFGAVTALAGLSVKIPEGRVGLLGPNGAGKSTFIKLALGIFAPTAGSVTVLGESVATSGPALRQRIGYMPEHDCLPDRLTGVEFVVEMAQVSGMARQAAIQRTHEVLNHLRMGEEKYRPISEYSGGMRQKVKLAQGLVHGPELVILDEPTSGLDPQARREMLRTIRTLTELGHSNVLLSTHILHDVEQVCDHVIIVSQGRLQMVEQVESLLAKLEDWVEVRVGEPRDAFCAKLKKRKLDWQEHGPALRVGFRGDETFDAIIAAAEESGAPLLQMERATRALEDLYLEVVK</sequence>
<proteinExistence type="inferred from homology"/>
<dbReference type="InterPro" id="IPR003439">
    <property type="entry name" value="ABC_transporter-like_ATP-bd"/>
</dbReference>
<dbReference type="InterPro" id="IPR003593">
    <property type="entry name" value="AAA+_ATPase"/>
</dbReference>
<dbReference type="PANTHER" id="PTHR42711:SF5">
    <property type="entry name" value="ABC TRANSPORTER ATP-BINDING PROTEIN NATA"/>
    <property type="match status" value="1"/>
</dbReference>
<comment type="similarity">
    <text evidence="1">Belongs to the ABC transporter superfamily.</text>
</comment>
<evidence type="ECO:0000256" key="2">
    <source>
        <dbReference type="ARBA" id="ARBA00022448"/>
    </source>
</evidence>
<dbReference type="InterPro" id="IPR027417">
    <property type="entry name" value="P-loop_NTPase"/>
</dbReference>
<keyword evidence="3" id="KW-0547">Nucleotide-binding</keyword>
<protein>
    <submittedName>
        <fullName evidence="6">ABC transporter-like protein (ABC-2.A)</fullName>
    </submittedName>
</protein>
<dbReference type="Gene3D" id="3.40.50.300">
    <property type="entry name" value="P-loop containing nucleotide triphosphate hydrolases"/>
    <property type="match status" value="1"/>
</dbReference>
<evidence type="ECO:0000313" key="6">
    <source>
        <dbReference type="EMBL" id="AIF05866.1"/>
    </source>
</evidence>
<dbReference type="AlphaFoldDB" id="A0A075GPE5"/>
<evidence type="ECO:0000256" key="3">
    <source>
        <dbReference type="ARBA" id="ARBA00022741"/>
    </source>
</evidence>
<dbReference type="GO" id="GO:0005524">
    <property type="term" value="F:ATP binding"/>
    <property type="evidence" value="ECO:0007669"/>
    <property type="project" value="UniProtKB-KW"/>
</dbReference>
<dbReference type="PROSITE" id="PS00211">
    <property type="entry name" value="ABC_TRANSPORTER_1"/>
    <property type="match status" value="1"/>
</dbReference>
<feature type="domain" description="ABC transporter" evidence="5">
    <location>
        <begin position="2"/>
        <end position="232"/>
    </location>
</feature>
<dbReference type="InterPro" id="IPR017871">
    <property type="entry name" value="ABC_transporter-like_CS"/>
</dbReference>
<dbReference type="SUPFAM" id="SSF52540">
    <property type="entry name" value="P-loop containing nucleoside triphosphate hydrolases"/>
    <property type="match status" value="1"/>
</dbReference>
<dbReference type="PROSITE" id="PS50893">
    <property type="entry name" value="ABC_TRANSPORTER_2"/>
    <property type="match status" value="1"/>
</dbReference>
<evidence type="ECO:0000256" key="1">
    <source>
        <dbReference type="ARBA" id="ARBA00005417"/>
    </source>
</evidence>
<dbReference type="InterPro" id="IPR050763">
    <property type="entry name" value="ABC_transporter_ATP-binding"/>
</dbReference>
<dbReference type="CDD" id="cd03230">
    <property type="entry name" value="ABC_DR_subfamily_A"/>
    <property type="match status" value="1"/>
</dbReference>
<accession>A0A075GPE5</accession>
<organism evidence="6">
    <name type="scientific">uncultured marine group II/III euryarchaeote KM3_188_A01</name>
    <dbReference type="NCBI Taxonomy" id="1457953"/>
    <lineage>
        <taxon>Archaea</taxon>
        <taxon>Methanobacteriati</taxon>
        <taxon>Methanobacteriota</taxon>
        <taxon>environmental samples</taxon>
    </lineage>
</organism>